<dbReference type="PANTHER" id="PTHR10015:SF206">
    <property type="entry name" value="HSF-TYPE DNA-BINDING DOMAIN-CONTAINING PROTEIN"/>
    <property type="match status" value="1"/>
</dbReference>
<dbReference type="OrthoDB" id="60033at2759"/>
<evidence type="ECO:0000313" key="7">
    <source>
        <dbReference type="EMBL" id="GMI07125.1"/>
    </source>
</evidence>
<evidence type="ECO:0000259" key="6">
    <source>
        <dbReference type="SMART" id="SM00415"/>
    </source>
</evidence>
<organism evidence="7 8">
    <name type="scientific">Triparma retinervis</name>
    <dbReference type="NCBI Taxonomy" id="2557542"/>
    <lineage>
        <taxon>Eukaryota</taxon>
        <taxon>Sar</taxon>
        <taxon>Stramenopiles</taxon>
        <taxon>Ochrophyta</taxon>
        <taxon>Bolidophyceae</taxon>
        <taxon>Parmales</taxon>
        <taxon>Triparmaceae</taxon>
        <taxon>Triparma</taxon>
    </lineage>
</organism>
<dbReference type="InterPro" id="IPR036388">
    <property type="entry name" value="WH-like_DNA-bd_sf"/>
</dbReference>
<dbReference type="FunFam" id="1.10.10.10:FF:000479">
    <property type="entry name" value="Predicted protein"/>
    <property type="match status" value="1"/>
</dbReference>
<dbReference type="GO" id="GO:0005634">
    <property type="term" value="C:nucleus"/>
    <property type="evidence" value="ECO:0007669"/>
    <property type="project" value="UniProtKB-SubCell"/>
</dbReference>
<dbReference type="Pfam" id="PF00447">
    <property type="entry name" value="HSF_DNA-bind"/>
    <property type="match status" value="1"/>
</dbReference>
<feature type="domain" description="HSF-type DNA-binding" evidence="6">
    <location>
        <begin position="70"/>
        <end position="164"/>
    </location>
</feature>
<dbReference type="InterPro" id="IPR036390">
    <property type="entry name" value="WH_DNA-bd_sf"/>
</dbReference>
<dbReference type="AlphaFoldDB" id="A0A9W7CK18"/>
<keyword evidence="2" id="KW-0238">DNA-binding</keyword>
<comment type="similarity">
    <text evidence="4">Belongs to the HSF family.</text>
</comment>
<comment type="caution">
    <text evidence="7">The sequence shown here is derived from an EMBL/GenBank/DDBJ whole genome shotgun (WGS) entry which is preliminary data.</text>
</comment>
<feature type="region of interest" description="Disordered" evidence="5">
    <location>
        <begin position="11"/>
        <end position="35"/>
    </location>
</feature>
<sequence length="360" mass="39642">MFGQFPFSKFAPGDQPQIGNAIGSTPPRPPGKKSGVKNVTIQHVEMPYVDHLYDEMDDEESYKRKNTGGVTNPFPEKLMDLMGKVDPSVVGWLPHGRGFKIRDQKTFVDSVMPNHFKHTKITSFQRQLNLYGFKRLTRGPDAGAYYHEFFLRDRPKLCMRMRRQKIKGTGHKPHHEVSLEPDFYNMEPVGPLTKEQEKLIEQARSMRKSGGGGGSAGPAQGGPLGGQQRLGGQGGMMPRFARTASQMIKRVSSLGSEGWSEEDLVAVGGDDDVFMGDEGDEMAVDFDEIFKTDSLGRNSTSAGDDATMAAMAAACTASVNMVTFNSSRSSNKELLNEEDVGEGVLQTSDREMGWWSGKGM</sequence>
<dbReference type="GO" id="GO:0003700">
    <property type="term" value="F:DNA-binding transcription factor activity"/>
    <property type="evidence" value="ECO:0007669"/>
    <property type="project" value="InterPro"/>
</dbReference>
<dbReference type="Gene3D" id="1.10.10.10">
    <property type="entry name" value="Winged helix-like DNA-binding domain superfamily/Winged helix DNA-binding domain"/>
    <property type="match status" value="1"/>
</dbReference>
<dbReference type="GO" id="GO:0043565">
    <property type="term" value="F:sequence-specific DNA binding"/>
    <property type="evidence" value="ECO:0007669"/>
    <property type="project" value="InterPro"/>
</dbReference>
<evidence type="ECO:0000256" key="3">
    <source>
        <dbReference type="ARBA" id="ARBA00023242"/>
    </source>
</evidence>
<evidence type="ECO:0000256" key="4">
    <source>
        <dbReference type="RuleBase" id="RU004020"/>
    </source>
</evidence>
<protein>
    <recommendedName>
        <fullName evidence="6">HSF-type DNA-binding domain-containing protein</fullName>
    </recommendedName>
</protein>
<feature type="compositionally biased region" description="Gly residues" evidence="5">
    <location>
        <begin position="209"/>
        <end position="235"/>
    </location>
</feature>
<dbReference type="SMART" id="SM00415">
    <property type="entry name" value="HSF"/>
    <property type="match status" value="1"/>
</dbReference>
<evidence type="ECO:0000256" key="2">
    <source>
        <dbReference type="ARBA" id="ARBA00023125"/>
    </source>
</evidence>
<feature type="region of interest" description="Disordered" evidence="5">
    <location>
        <begin position="204"/>
        <end position="235"/>
    </location>
</feature>
<keyword evidence="3" id="KW-0539">Nucleus</keyword>
<evidence type="ECO:0000256" key="5">
    <source>
        <dbReference type="SAM" id="MobiDB-lite"/>
    </source>
</evidence>
<dbReference type="PANTHER" id="PTHR10015">
    <property type="entry name" value="HEAT SHOCK TRANSCRIPTION FACTOR"/>
    <property type="match status" value="1"/>
</dbReference>
<name>A0A9W7CK18_9STRA</name>
<gene>
    <name evidence="7" type="ORF">TrRE_jg9862</name>
</gene>
<dbReference type="InterPro" id="IPR000232">
    <property type="entry name" value="HSF_DNA-bd"/>
</dbReference>
<comment type="subcellular location">
    <subcellularLocation>
        <location evidence="1">Nucleus</location>
    </subcellularLocation>
</comment>
<reference evidence="7" key="1">
    <citation type="submission" date="2022-07" db="EMBL/GenBank/DDBJ databases">
        <title>Genome analysis of Parmales, a sister group of diatoms, reveals the evolutionary specialization of diatoms from phago-mixotrophs to photoautotrophs.</title>
        <authorList>
            <person name="Ban H."/>
            <person name="Sato S."/>
            <person name="Yoshikawa S."/>
            <person name="Kazumasa Y."/>
            <person name="Nakamura Y."/>
            <person name="Ichinomiya M."/>
            <person name="Saitoh K."/>
            <person name="Sato N."/>
            <person name="Blanc-Mathieu R."/>
            <person name="Endo H."/>
            <person name="Kuwata A."/>
            <person name="Ogata H."/>
        </authorList>
    </citation>
    <scope>NUCLEOTIDE SEQUENCE</scope>
</reference>
<evidence type="ECO:0000256" key="1">
    <source>
        <dbReference type="ARBA" id="ARBA00004123"/>
    </source>
</evidence>
<dbReference type="EMBL" id="BRXZ01000193">
    <property type="protein sequence ID" value="GMI07125.1"/>
    <property type="molecule type" value="Genomic_DNA"/>
</dbReference>
<evidence type="ECO:0000313" key="8">
    <source>
        <dbReference type="Proteomes" id="UP001165082"/>
    </source>
</evidence>
<proteinExistence type="inferred from homology"/>
<keyword evidence="8" id="KW-1185">Reference proteome</keyword>
<dbReference type="Proteomes" id="UP001165082">
    <property type="component" value="Unassembled WGS sequence"/>
</dbReference>
<dbReference type="SUPFAM" id="SSF46785">
    <property type="entry name" value="Winged helix' DNA-binding domain"/>
    <property type="match status" value="1"/>
</dbReference>
<accession>A0A9W7CK18</accession>